<feature type="domain" description="NadR/Ttd14 AAA" evidence="1">
    <location>
        <begin position="24"/>
        <end position="178"/>
    </location>
</feature>
<gene>
    <name evidence="2" type="ORF">SAMN05661099_2337</name>
</gene>
<dbReference type="Proteomes" id="UP000189981">
    <property type="component" value="Unassembled WGS sequence"/>
</dbReference>
<dbReference type="Gene3D" id="3.40.50.300">
    <property type="entry name" value="P-loop containing nucleotide triphosphate hydrolases"/>
    <property type="match status" value="1"/>
</dbReference>
<organism evidence="2 3">
    <name type="scientific">Daejeonella lutea</name>
    <dbReference type="NCBI Taxonomy" id="572036"/>
    <lineage>
        <taxon>Bacteria</taxon>
        <taxon>Pseudomonadati</taxon>
        <taxon>Bacteroidota</taxon>
        <taxon>Sphingobacteriia</taxon>
        <taxon>Sphingobacteriales</taxon>
        <taxon>Sphingobacteriaceae</taxon>
        <taxon>Daejeonella</taxon>
    </lineage>
</organism>
<dbReference type="STRING" id="572036.SAMN05661099_2337"/>
<protein>
    <submittedName>
        <fullName evidence="2">Nicotinamide-nucleotide adenylyltransferase, NadR type</fullName>
    </submittedName>
</protein>
<name>A0A1T5DGD7_9SPHI</name>
<dbReference type="EMBL" id="FUYR01000002">
    <property type="protein sequence ID" value="SKB70769.1"/>
    <property type="molecule type" value="Genomic_DNA"/>
</dbReference>
<keyword evidence="2" id="KW-0808">Transferase</keyword>
<keyword evidence="2" id="KW-0548">Nucleotidyltransferase</keyword>
<accession>A0A1T5DGD7</accession>
<dbReference type="InterPro" id="IPR038727">
    <property type="entry name" value="NadR/Ttd14_AAA_dom"/>
</dbReference>
<evidence type="ECO:0000313" key="3">
    <source>
        <dbReference type="Proteomes" id="UP000189981"/>
    </source>
</evidence>
<dbReference type="SUPFAM" id="SSF52540">
    <property type="entry name" value="P-loop containing nucleoside triphosphate hydrolases"/>
    <property type="match status" value="1"/>
</dbReference>
<dbReference type="InterPro" id="IPR052735">
    <property type="entry name" value="NAD_biosynth-regulator"/>
</dbReference>
<dbReference type="GO" id="GO:0016779">
    <property type="term" value="F:nucleotidyltransferase activity"/>
    <property type="evidence" value="ECO:0007669"/>
    <property type="project" value="UniProtKB-KW"/>
</dbReference>
<evidence type="ECO:0000259" key="1">
    <source>
        <dbReference type="Pfam" id="PF13521"/>
    </source>
</evidence>
<proteinExistence type="predicted"/>
<reference evidence="3" key="1">
    <citation type="submission" date="2017-02" db="EMBL/GenBank/DDBJ databases">
        <authorList>
            <person name="Varghese N."/>
            <person name="Submissions S."/>
        </authorList>
    </citation>
    <scope>NUCLEOTIDE SEQUENCE [LARGE SCALE GENOMIC DNA]</scope>
    <source>
        <strain evidence="3">DSM 22385</strain>
    </source>
</reference>
<dbReference type="AlphaFoldDB" id="A0A1T5DGD7"/>
<sequence>MAPTIPDLKIFTGGEMISDSTIKKIAIVGPESTGKSTISAQLADHYHTVWVPEYAREYCSALSEPCTWQDEINMFRGQLELESKYIPLANKILICDTTFITVKIWSDHMFGESPKEVTDHLHKHPYDLYLLMDIDLAWEEDPLRDFPHMREHFMEVWHNELKALDAAYHVISGTNEERLRNAIRRVDSFLNV</sequence>
<evidence type="ECO:0000313" key="2">
    <source>
        <dbReference type="EMBL" id="SKB70769.1"/>
    </source>
</evidence>
<keyword evidence="3" id="KW-1185">Reference proteome</keyword>
<dbReference type="Pfam" id="PF13521">
    <property type="entry name" value="AAA_28"/>
    <property type="match status" value="1"/>
</dbReference>
<dbReference type="InterPro" id="IPR027417">
    <property type="entry name" value="P-loop_NTPase"/>
</dbReference>
<dbReference type="PANTHER" id="PTHR37512:SF1">
    <property type="entry name" value="NADR_TTD14 AAA DOMAIN-CONTAINING PROTEIN"/>
    <property type="match status" value="1"/>
</dbReference>
<dbReference type="PANTHER" id="PTHR37512">
    <property type="entry name" value="TRIFUNCTIONAL NAD BIOSYNTHESIS/REGULATOR PROTEIN NADR"/>
    <property type="match status" value="1"/>
</dbReference>